<organism evidence="2 4">
    <name type="scientific">Pseudodesulfovibrio indicus</name>
    <dbReference type="NCBI Taxonomy" id="1716143"/>
    <lineage>
        <taxon>Bacteria</taxon>
        <taxon>Pseudomonadati</taxon>
        <taxon>Thermodesulfobacteriota</taxon>
        <taxon>Desulfovibrionia</taxon>
        <taxon>Desulfovibrionales</taxon>
        <taxon>Desulfovibrionaceae</taxon>
    </lineage>
</organism>
<dbReference type="InterPro" id="IPR007454">
    <property type="entry name" value="UPF0250_YbeD-like"/>
</dbReference>
<name>A0A126QP70_9BACT</name>
<evidence type="ECO:0000313" key="2">
    <source>
        <dbReference type="EMBL" id="TDT87122.1"/>
    </source>
</evidence>
<gene>
    <name evidence="1" type="ORF">AWY79_12420</name>
    <name evidence="2" type="ORF">EDC59_1099</name>
</gene>
<dbReference type="EMBL" id="SOBK01000009">
    <property type="protein sequence ID" value="TDT87122.1"/>
    <property type="molecule type" value="Genomic_DNA"/>
</dbReference>
<dbReference type="Pfam" id="PF04359">
    <property type="entry name" value="DUF493"/>
    <property type="match status" value="1"/>
</dbReference>
<dbReference type="Gene3D" id="3.30.70.260">
    <property type="match status" value="1"/>
</dbReference>
<dbReference type="SUPFAM" id="SSF117991">
    <property type="entry name" value="YbeD/HP0495-like"/>
    <property type="match status" value="1"/>
</dbReference>
<proteinExistence type="predicted"/>
<accession>A0A126QP70</accession>
<dbReference type="AlphaFoldDB" id="A0A126QP70"/>
<evidence type="ECO:0000313" key="4">
    <source>
        <dbReference type="Proteomes" id="UP000295506"/>
    </source>
</evidence>
<dbReference type="KEGG" id="dej:AWY79_12420"/>
<dbReference type="InterPro" id="IPR027471">
    <property type="entry name" value="YbeD-like_sf"/>
</dbReference>
<dbReference type="RefSeq" id="WP_066804360.1">
    <property type="nucleotide sequence ID" value="NZ_CP014206.1"/>
</dbReference>
<reference evidence="1 3" key="1">
    <citation type="journal article" date="2016" name="Front. Microbiol.">
        <title>Genome Sequence of the Piezophilic, Mesophilic Sulfate-Reducing Bacterium Desulfovibrio indicus J2T.</title>
        <authorList>
            <person name="Cao J."/>
            <person name="Maignien L."/>
            <person name="Shao Z."/>
            <person name="Alain K."/>
            <person name="Jebbar M."/>
        </authorList>
    </citation>
    <scope>NUCLEOTIDE SEQUENCE [LARGE SCALE GENOMIC DNA]</scope>
    <source>
        <strain evidence="1 3">J2</strain>
    </source>
</reference>
<evidence type="ECO:0008006" key="5">
    <source>
        <dbReference type="Google" id="ProtNLM"/>
    </source>
</evidence>
<keyword evidence="3" id="KW-1185">Reference proteome</keyword>
<dbReference type="EMBL" id="CP014206">
    <property type="protein sequence ID" value="AMK11860.1"/>
    <property type="molecule type" value="Genomic_DNA"/>
</dbReference>
<dbReference type="Proteomes" id="UP000295506">
    <property type="component" value="Unassembled WGS sequence"/>
</dbReference>
<evidence type="ECO:0000313" key="3">
    <source>
        <dbReference type="Proteomes" id="UP000055611"/>
    </source>
</evidence>
<protein>
    <recommendedName>
        <fullName evidence="5">DUF493 domain-containing protein</fullName>
    </recommendedName>
</protein>
<evidence type="ECO:0000313" key="1">
    <source>
        <dbReference type="EMBL" id="AMK11860.1"/>
    </source>
</evidence>
<reference evidence="2 4" key="2">
    <citation type="submission" date="2019-03" db="EMBL/GenBank/DDBJ databases">
        <title>Genomic Encyclopedia of Type Strains, Phase IV (KMG-IV): sequencing the most valuable type-strain genomes for metagenomic binning, comparative biology and taxonomic classification.</title>
        <authorList>
            <person name="Goeker M."/>
        </authorList>
    </citation>
    <scope>NUCLEOTIDE SEQUENCE [LARGE SCALE GENOMIC DNA]</scope>
    <source>
        <strain evidence="2 4">DSM 101483</strain>
    </source>
</reference>
<dbReference type="Proteomes" id="UP000055611">
    <property type="component" value="Chromosome"/>
</dbReference>
<sequence length="86" mass="9855">MTDKTEQFKQVLNDHHQWPCPYVYKFIVPSEKMDQFRELFASEALETRPSRTGKYTSVTITSTMCSAEEVMGVYEKAAQVPGVMSL</sequence>
<dbReference type="OrthoDB" id="5616097at2"/>